<sequence length="637" mass="68470">MLTSTMYRPLADAPAQLAAAPDPEPRTPPPLAVCSDPYSQPRTPDGYARRACFATTSRLLACLVNEGLVDAYHASTGIGSAAGHLLIVPRGAGPADGGECLISQLRHRPVTGRLLTSASCRGATLAPVLLLDPEDLGMGHWIQAAGSDAAALVADAGQIMARVGRWNACDGAAVAAVTRELASSTAHQAHAYAHRRPLPSLLTAAAIEWEQGIVEGHATHPMHRARHAEPPLAPVGPETELWQVRLAFVAVPRSELRVEGAFEELLAPLYAHAQPRAGTGGRLLDHVDCAREAVLPVHPLHLPAVLAKFGYARPLPFALPAAAQLSLRTMVPELPGGSAFNVKLPIGVKTSSALRTVSPWSTFVGPRITQAIPHILQGAPVAGALLIAGEPASAVSADPDYDVAKYLSCVVREDAEHLCRPRGERAIVAAALTDCSDSGVAAVVRLWGLDAEAKRRAFLESYAGWLFDAFLPPIVAHGFAFEAHPQNALLRIDARTGELRGFLIRDFGGVKVHRPTFRASTGADIEMLPDSFTDAHSLDDVYNVAYHTLVQCHLHRLVRALGLHYRGDGWAVVRRAFVQRVPAGHPLRAAWLRPTVELKCFVAMKLEGLYRHYMYRTVPNVLFYRSEDEGVVCSTIE</sequence>
<accession>A0ACC1LCP2</accession>
<proteinExistence type="predicted"/>
<gene>
    <name evidence="1" type="ORF">H4R21_001036</name>
</gene>
<organism evidence="1 2">
    <name type="scientific">Coemansia helicoidea</name>
    <dbReference type="NCBI Taxonomy" id="1286919"/>
    <lineage>
        <taxon>Eukaryota</taxon>
        <taxon>Fungi</taxon>
        <taxon>Fungi incertae sedis</taxon>
        <taxon>Zoopagomycota</taxon>
        <taxon>Kickxellomycotina</taxon>
        <taxon>Kickxellomycetes</taxon>
        <taxon>Kickxellales</taxon>
        <taxon>Kickxellaceae</taxon>
        <taxon>Coemansia</taxon>
    </lineage>
</organism>
<name>A0ACC1LCP2_9FUNG</name>
<evidence type="ECO:0000313" key="2">
    <source>
        <dbReference type="Proteomes" id="UP001140087"/>
    </source>
</evidence>
<protein>
    <submittedName>
        <fullName evidence="1">Uncharacterized protein</fullName>
    </submittedName>
</protein>
<comment type="caution">
    <text evidence="1">The sequence shown here is derived from an EMBL/GenBank/DDBJ whole genome shotgun (WGS) entry which is preliminary data.</text>
</comment>
<reference evidence="1" key="1">
    <citation type="submission" date="2022-07" db="EMBL/GenBank/DDBJ databases">
        <title>Phylogenomic reconstructions and comparative analyses of Kickxellomycotina fungi.</title>
        <authorList>
            <person name="Reynolds N.K."/>
            <person name="Stajich J.E."/>
            <person name="Barry K."/>
            <person name="Grigoriev I.V."/>
            <person name="Crous P."/>
            <person name="Smith M.E."/>
        </authorList>
    </citation>
    <scope>NUCLEOTIDE SEQUENCE</scope>
    <source>
        <strain evidence="1">BCRC 34780</strain>
    </source>
</reference>
<keyword evidence="2" id="KW-1185">Reference proteome</keyword>
<dbReference type="EMBL" id="JANBUN010000185">
    <property type="protein sequence ID" value="KAJ2806039.1"/>
    <property type="molecule type" value="Genomic_DNA"/>
</dbReference>
<evidence type="ECO:0000313" key="1">
    <source>
        <dbReference type="EMBL" id="KAJ2806039.1"/>
    </source>
</evidence>
<dbReference type="Proteomes" id="UP001140087">
    <property type="component" value="Unassembled WGS sequence"/>
</dbReference>